<sequence>MRTKSSSIYSLPALFLILLLVVSVTCSLYLFNKSQSEAKVMAQDAIIKAEAQTAAGALQAIYEHSQAGEISLAYAKILGADMLRSMTYGSNGYFWADTTDGVNVVLYGDKSVEGANRLNAEMGGIKYVQKILTAGKQPGGGYSAYSYPKKGGADPKAKRSFSLLFKPFDWVIGTGYYLEDVK</sequence>
<keyword evidence="5" id="KW-0472">Membrane</keyword>
<evidence type="ECO:0000313" key="7">
    <source>
        <dbReference type="EMBL" id="PIT93438.1"/>
    </source>
</evidence>
<keyword evidence="3" id="KW-0812">Transmembrane</keyword>
<evidence type="ECO:0000256" key="3">
    <source>
        <dbReference type="ARBA" id="ARBA00022692"/>
    </source>
</evidence>
<keyword evidence="4" id="KW-1133">Transmembrane helix</keyword>
<evidence type="ECO:0000256" key="2">
    <source>
        <dbReference type="ARBA" id="ARBA00022475"/>
    </source>
</evidence>
<proteinExistence type="predicted"/>
<dbReference type="Pfam" id="PF17200">
    <property type="entry name" value="sCache_2"/>
    <property type="match status" value="1"/>
</dbReference>
<protein>
    <recommendedName>
        <fullName evidence="6">Single Cache domain-containing protein</fullName>
    </recommendedName>
</protein>
<evidence type="ECO:0000256" key="1">
    <source>
        <dbReference type="ARBA" id="ARBA00004651"/>
    </source>
</evidence>
<dbReference type="Proteomes" id="UP000229335">
    <property type="component" value="Unassembled WGS sequence"/>
</dbReference>
<evidence type="ECO:0000313" key="8">
    <source>
        <dbReference type="Proteomes" id="UP000229335"/>
    </source>
</evidence>
<dbReference type="SMART" id="SM01049">
    <property type="entry name" value="Cache_2"/>
    <property type="match status" value="1"/>
</dbReference>
<name>A0A2M6WKV7_9BACT</name>
<accession>A0A2M6WKV7</accession>
<gene>
    <name evidence="7" type="ORF">COU00_04290</name>
</gene>
<dbReference type="InterPro" id="IPR033480">
    <property type="entry name" value="sCache_2"/>
</dbReference>
<dbReference type="AlphaFoldDB" id="A0A2M6WKV7"/>
<keyword evidence="2" id="KW-1003">Cell membrane</keyword>
<dbReference type="GO" id="GO:0005886">
    <property type="term" value="C:plasma membrane"/>
    <property type="evidence" value="ECO:0007669"/>
    <property type="project" value="UniProtKB-SubCell"/>
</dbReference>
<dbReference type="EMBL" id="PFAS01000075">
    <property type="protein sequence ID" value="PIT93438.1"/>
    <property type="molecule type" value="Genomic_DNA"/>
</dbReference>
<comment type="subcellular location">
    <subcellularLocation>
        <location evidence="1">Cell membrane</location>
        <topology evidence="1">Multi-pass membrane protein</topology>
    </subcellularLocation>
</comment>
<evidence type="ECO:0000256" key="4">
    <source>
        <dbReference type="ARBA" id="ARBA00022989"/>
    </source>
</evidence>
<feature type="domain" description="Single Cache" evidence="6">
    <location>
        <begin position="36"/>
        <end position="129"/>
    </location>
</feature>
<dbReference type="Gene3D" id="3.30.450.20">
    <property type="entry name" value="PAS domain"/>
    <property type="match status" value="1"/>
</dbReference>
<evidence type="ECO:0000256" key="5">
    <source>
        <dbReference type="ARBA" id="ARBA00023136"/>
    </source>
</evidence>
<evidence type="ECO:0000259" key="6">
    <source>
        <dbReference type="SMART" id="SM01049"/>
    </source>
</evidence>
<comment type="caution">
    <text evidence="7">The sequence shown here is derived from an EMBL/GenBank/DDBJ whole genome shotgun (WGS) entry which is preliminary data.</text>
</comment>
<reference evidence="8" key="1">
    <citation type="submission" date="2017-09" db="EMBL/GenBank/DDBJ databases">
        <title>Depth-based differentiation of microbial function through sediment-hosted aquifers and enrichment of novel symbionts in the deep terrestrial subsurface.</title>
        <authorList>
            <person name="Probst A.J."/>
            <person name="Ladd B."/>
            <person name="Jarett J.K."/>
            <person name="Geller-Mcgrath D.E."/>
            <person name="Sieber C.M.K."/>
            <person name="Emerson J.B."/>
            <person name="Anantharaman K."/>
            <person name="Thomas B.C."/>
            <person name="Malmstrom R."/>
            <person name="Stieglmeier M."/>
            <person name="Klingl A."/>
            <person name="Woyke T."/>
            <person name="Ryan C.M."/>
            <person name="Banfield J.F."/>
        </authorList>
    </citation>
    <scope>NUCLEOTIDE SEQUENCE [LARGE SCALE GENOMIC DNA]</scope>
</reference>
<organism evidence="7 8">
    <name type="scientific">Candidatus Falkowbacteria bacterium CG10_big_fil_rev_8_21_14_0_10_43_11</name>
    <dbReference type="NCBI Taxonomy" id="1974568"/>
    <lineage>
        <taxon>Bacteria</taxon>
        <taxon>Candidatus Falkowiibacteriota</taxon>
    </lineage>
</organism>